<name>A0ABT0PK45_9GAMM</name>
<dbReference type="InterPro" id="IPR047525">
    <property type="entry name" value="TfoX-like"/>
</dbReference>
<comment type="caution">
    <text evidence="2">The sequence shown here is derived from an EMBL/GenBank/DDBJ whole genome shotgun (WGS) entry which is preliminary data.</text>
</comment>
<dbReference type="Gene3D" id="1.10.150.20">
    <property type="entry name" value="5' to 3' exonuclease, C-terminal subdomain"/>
    <property type="match status" value="1"/>
</dbReference>
<evidence type="ECO:0000313" key="3">
    <source>
        <dbReference type="Proteomes" id="UP001203338"/>
    </source>
</evidence>
<organism evidence="2 3">
    <name type="scientific">Parendozoicomonas callyspongiae</name>
    <dbReference type="NCBI Taxonomy" id="2942213"/>
    <lineage>
        <taxon>Bacteria</taxon>
        <taxon>Pseudomonadati</taxon>
        <taxon>Pseudomonadota</taxon>
        <taxon>Gammaproteobacteria</taxon>
        <taxon>Oceanospirillales</taxon>
        <taxon>Endozoicomonadaceae</taxon>
        <taxon>Parendozoicomonas</taxon>
    </lineage>
</organism>
<gene>
    <name evidence="2" type="ORF">M3P05_17710</name>
</gene>
<dbReference type="InterPro" id="IPR007077">
    <property type="entry name" value="TfoX_C"/>
</dbReference>
<feature type="domain" description="TfoX C-terminal" evidence="1">
    <location>
        <begin position="2"/>
        <end position="78"/>
    </location>
</feature>
<dbReference type="RefSeq" id="WP_249701403.1">
    <property type="nucleotide sequence ID" value="NZ_JAMFLX010000032.1"/>
</dbReference>
<proteinExistence type="predicted"/>
<dbReference type="PANTHER" id="PTHR36121:SF1">
    <property type="entry name" value="PROTEIN SXY"/>
    <property type="match status" value="1"/>
</dbReference>
<reference evidence="2 3" key="1">
    <citation type="submission" date="2022-05" db="EMBL/GenBank/DDBJ databases">
        <authorList>
            <person name="Park J.-S."/>
        </authorList>
    </citation>
    <scope>NUCLEOTIDE SEQUENCE [LARGE SCALE GENOMIC DNA]</scope>
    <source>
        <strain evidence="2 3">2012CJ34-2</strain>
    </source>
</reference>
<evidence type="ECO:0000313" key="2">
    <source>
        <dbReference type="EMBL" id="MCL6271759.1"/>
    </source>
</evidence>
<dbReference type="Pfam" id="PF04994">
    <property type="entry name" value="TfoX_C"/>
    <property type="match status" value="1"/>
</dbReference>
<protein>
    <submittedName>
        <fullName evidence="2">TfoX/Sxy family protein</fullName>
    </submittedName>
</protein>
<keyword evidence="3" id="KW-1185">Reference proteome</keyword>
<evidence type="ECO:0000259" key="1">
    <source>
        <dbReference type="Pfam" id="PF04994"/>
    </source>
</evidence>
<sequence length="83" mass="9182">MELIELKNLGKTSVQWLNAVGIQSPEQLKSVGAVEAYRKVKARGFRVSKVLLYALEGALLDIHWSDLDPDHKAKLLAEAEAPL</sequence>
<dbReference type="EMBL" id="JAMFLX010000032">
    <property type="protein sequence ID" value="MCL6271759.1"/>
    <property type="molecule type" value="Genomic_DNA"/>
</dbReference>
<accession>A0ABT0PK45</accession>
<dbReference type="Proteomes" id="UP001203338">
    <property type="component" value="Unassembled WGS sequence"/>
</dbReference>
<dbReference type="PANTHER" id="PTHR36121">
    <property type="entry name" value="PROTEIN SXY"/>
    <property type="match status" value="1"/>
</dbReference>